<organism evidence="1 2">
    <name type="scientific">Sarocladium strictum</name>
    <name type="common">Black bundle disease fungus</name>
    <name type="synonym">Acremonium strictum</name>
    <dbReference type="NCBI Taxonomy" id="5046"/>
    <lineage>
        <taxon>Eukaryota</taxon>
        <taxon>Fungi</taxon>
        <taxon>Dikarya</taxon>
        <taxon>Ascomycota</taxon>
        <taxon>Pezizomycotina</taxon>
        <taxon>Sordariomycetes</taxon>
        <taxon>Hypocreomycetidae</taxon>
        <taxon>Hypocreales</taxon>
        <taxon>Sarocladiaceae</taxon>
        <taxon>Sarocladium</taxon>
    </lineage>
</organism>
<accession>A0AA39L3X2</accession>
<evidence type="ECO:0000313" key="2">
    <source>
        <dbReference type="Proteomes" id="UP001175261"/>
    </source>
</evidence>
<comment type="caution">
    <text evidence="1">The sequence shown here is derived from an EMBL/GenBank/DDBJ whole genome shotgun (WGS) entry which is preliminary data.</text>
</comment>
<protein>
    <recommendedName>
        <fullName evidence="3">Fungal N-terminal domain-containing protein</fullName>
    </recommendedName>
</protein>
<name>A0AA39L3X2_SARSR</name>
<evidence type="ECO:0008006" key="3">
    <source>
        <dbReference type="Google" id="ProtNLM"/>
    </source>
</evidence>
<dbReference type="EMBL" id="JAPDFR010000009">
    <property type="protein sequence ID" value="KAK0382969.1"/>
    <property type="molecule type" value="Genomic_DNA"/>
</dbReference>
<evidence type="ECO:0000313" key="1">
    <source>
        <dbReference type="EMBL" id="KAK0382969.1"/>
    </source>
</evidence>
<sequence length="319" mass="33935">MPDNDDDVGHSASNDPLSVSSTLIGLIATSTQATLSLGSLPAQNVRSAARSFKLSVQLLFKILRTLRTENRTPSAATVSARTTLVELDVLIVALTESVLAFSKLAETIDAIAREAAEFDVPLQHAFEGHRGTMDLCTGRIRAADKVLTKLLSVLQVGDDAEAARHYSQAKSLAISILSSSDDDNDLPSRLHLMGDTFHCLAHIPASRLAALKPAPPPGYSVRRPIDEEPPSYSDSRGEETTILAGLGTVFAGLTLDDVGSLALVRIPIEAREVTWGRFFADDYAARMDGPLGEALAAGGWKGKAETLVALLGVSELLPR</sequence>
<gene>
    <name evidence="1" type="ORF">NLU13_8885</name>
</gene>
<dbReference type="Proteomes" id="UP001175261">
    <property type="component" value="Unassembled WGS sequence"/>
</dbReference>
<dbReference type="AlphaFoldDB" id="A0AA39L3X2"/>
<keyword evidence="2" id="KW-1185">Reference proteome</keyword>
<proteinExistence type="predicted"/>
<reference evidence="1" key="1">
    <citation type="submission" date="2022-10" db="EMBL/GenBank/DDBJ databases">
        <title>Determination and structural analysis of whole genome sequence of Sarocladium strictum F4-1.</title>
        <authorList>
            <person name="Hu L."/>
            <person name="Jiang Y."/>
        </authorList>
    </citation>
    <scope>NUCLEOTIDE SEQUENCE</scope>
    <source>
        <strain evidence="1">F4-1</strain>
    </source>
</reference>